<dbReference type="Gene3D" id="2.120.10.30">
    <property type="entry name" value="TolB, C-terminal domain"/>
    <property type="match status" value="1"/>
</dbReference>
<dbReference type="InterPro" id="IPR011042">
    <property type="entry name" value="6-blade_b-propeller_TolB-like"/>
</dbReference>
<reference evidence="1 2" key="1">
    <citation type="submission" date="2022-05" db="EMBL/GenBank/DDBJ databases">
        <authorList>
            <consortium name="Genoscope - CEA"/>
            <person name="William W."/>
        </authorList>
    </citation>
    <scope>NUCLEOTIDE SEQUENCE [LARGE SCALE GENOMIC DNA]</scope>
</reference>
<name>A0ABN8SA97_9CNID</name>
<proteinExistence type="predicted"/>
<organism evidence="1 2">
    <name type="scientific">Porites evermanni</name>
    <dbReference type="NCBI Taxonomy" id="104178"/>
    <lineage>
        <taxon>Eukaryota</taxon>
        <taxon>Metazoa</taxon>
        <taxon>Cnidaria</taxon>
        <taxon>Anthozoa</taxon>
        <taxon>Hexacorallia</taxon>
        <taxon>Scleractinia</taxon>
        <taxon>Fungiina</taxon>
        <taxon>Poritidae</taxon>
        <taxon>Porites</taxon>
    </lineage>
</organism>
<dbReference type="Proteomes" id="UP001159427">
    <property type="component" value="Unassembled WGS sequence"/>
</dbReference>
<evidence type="ECO:0000313" key="1">
    <source>
        <dbReference type="EMBL" id="CAH3188642.1"/>
    </source>
</evidence>
<dbReference type="SUPFAM" id="SSF63829">
    <property type="entry name" value="Calcium-dependent phosphotriesterase"/>
    <property type="match status" value="1"/>
</dbReference>
<comment type="caution">
    <text evidence="1">The sequence shown here is derived from an EMBL/GenBank/DDBJ whole genome shotgun (WGS) entry which is preliminary data.</text>
</comment>
<dbReference type="EMBL" id="CALNXI010002530">
    <property type="protein sequence ID" value="CAH3188642.1"/>
    <property type="molecule type" value="Genomic_DNA"/>
</dbReference>
<protein>
    <submittedName>
        <fullName evidence="1">Uncharacterized protein</fullName>
    </submittedName>
</protein>
<evidence type="ECO:0000313" key="2">
    <source>
        <dbReference type="Proteomes" id="UP001159427"/>
    </source>
</evidence>
<keyword evidence="2" id="KW-1185">Reference proteome</keyword>
<accession>A0ABN8SA97</accession>
<gene>
    <name evidence="1" type="ORF">PEVE_00018708</name>
</gene>
<sequence length="363" mass="39621">MVATGYTNPIAVAMVHGSVIVAERMGNVYCLDLHSKLQVKVATMKKADMEAFVARHKIHVDHQHAKNHSREELKSAINQFLQSNKKSVTSKGTKLDLEPCVKTPVAVTSFAGEILFIADTGTKRLVEVRVEKADFKLECHVQTVVNLKDNINPTGLCVIEGQHKLLLSDSGTFGGLLVINLEDGTTQKLLKNGSTLCSQIYGVSLSGHSDIFTDTKSHTLKRFSLEASVLGGTRVVQKVDKIIGNGTSGTEDGLIGVARVSHPMGITTEKGTIFFVDTGSKSVRLITKISTLIKYIRIMEDIYRAFYIHSGILGHAELPSLLKAEQRIEKADKTLTQMLQNAKAKFKVSGVMQGPQGTPARRQ</sequence>